<feature type="compositionally biased region" description="Basic and acidic residues" evidence="1">
    <location>
        <begin position="311"/>
        <end position="324"/>
    </location>
</feature>
<reference evidence="2 3" key="1">
    <citation type="submission" date="2019-02" db="EMBL/GenBank/DDBJ databases">
        <title>Deep-cultivation of Planctomycetes and their phenomic and genomic characterization uncovers novel biology.</title>
        <authorList>
            <person name="Wiegand S."/>
            <person name="Jogler M."/>
            <person name="Boedeker C."/>
            <person name="Pinto D."/>
            <person name="Vollmers J."/>
            <person name="Rivas-Marin E."/>
            <person name="Kohn T."/>
            <person name="Peeters S.H."/>
            <person name="Heuer A."/>
            <person name="Rast P."/>
            <person name="Oberbeckmann S."/>
            <person name="Bunk B."/>
            <person name="Jeske O."/>
            <person name="Meyerdierks A."/>
            <person name="Storesund J.E."/>
            <person name="Kallscheuer N."/>
            <person name="Luecker S."/>
            <person name="Lage O.M."/>
            <person name="Pohl T."/>
            <person name="Merkel B.J."/>
            <person name="Hornburger P."/>
            <person name="Mueller R.-W."/>
            <person name="Bruemmer F."/>
            <person name="Labrenz M."/>
            <person name="Spormann A.M."/>
            <person name="Op den Camp H."/>
            <person name="Overmann J."/>
            <person name="Amann R."/>
            <person name="Jetten M.S.M."/>
            <person name="Mascher T."/>
            <person name="Medema M.H."/>
            <person name="Devos D.P."/>
            <person name="Kaster A.-K."/>
            <person name="Ovreas L."/>
            <person name="Rohde M."/>
            <person name="Galperin M.Y."/>
            <person name="Jogler C."/>
        </authorList>
    </citation>
    <scope>NUCLEOTIDE SEQUENCE [LARGE SCALE GENOMIC DNA]</scope>
    <source>
        <strain evidence="2 3">Pan44</strain>
    </source>
</reference>
<dbReference type="OrthoDB" id="271213at2"/>
<name>A0A517SEL3_9PLAN</name>
<evidence type="ECO:0000313" key="3">
    <source>
        <dbReference type="Proteomes" id="UP000315700"/>
    </source>
</evidence>
<dbReference type="Proteomes" id="UP000315700">
    <property type="component" value="Chromosome"/>
</dbReference>
<dbReference type="EMBL" id="CP036271">
    <property type="protein sequence ID" value="QDT54565.1"/>
    <property type="molecule type" value="Genomic_DNA"/>
</dbReference>
<protein>
    <submittedName>
        <fullName evidence="2">Uncharacterized protein</fullName>
    </submittedName>
</protein>
<dbReference type="AlphaFoldDB" id="A0A517SEL3"/>
<dbReference type="InParanoid" id="A0A517SEL3"/>
<feature type="compositionally biased region" description="Low complexity" evidence="1">
    <location>
        <begin position="284"/>
        <end position="310"/>
    </location>
</feature>
<feature type="compositionally biased region" description="Low complexity" evidence="1">
    <location>
        <begin position="46"/>
        <end position="84"/>
    </location>
</feature>
<feature type="region of interest" description="Disordered" evidence="1">
    <location>
        <begin position="463"/>
        <end position="483"/>
    </location>
</feature>
<keyword evidence="3" id="KW-1185">Reference proteome</keyword>
<evidence type="ECO:0000313" key="2">
    <source>
        <dbReference type="EMBL" id="QDT54565.1"/>
    </source>
</evidence>
<feature type="compositionally biased region" description="Basic and acidic residues" evidence="1">
    <location>
        <begin position="135"/>
        <end position="151"/>
    </location>
</feature>
<organism evidence="2 3">
    <name type="scientific">Caulifigura coniformis</name>
    <dbReference type="NCBI Taxonomy" id="2527983"/>
    <lineage>
        <taxon>Bacteria</taxon>
        <taxon>Pseudomonadati</taxon>
        <taxon>Planctomycetota</taxon>
        <taxon>Planctomycetia</taxon>
        <taxon>Planctomycetales</taxon>
        <taxon>Planctomycetaceae</taxon>
        <taxon>Caulifigura</taxon>
    </lineage>
</organism>
<feature type="compositionally biased region" description="Low complexity" evidence="1">
    <location>
        <begin position="245"/>
        <end position="257"/>
    </location>
</feature>
<proteinExistence type="predicted"/>
<feature type="region of interest" description="Disordered" evidence="1">
    <location>
        <begin position="46"/>
        <end position="324"/>
    </location>
</feature>
<evidence type="ECO:0000256" key="1">
    <source>
        <dbReference type="SAM" id="MobiDB-lite"/>
    </source>
</evidence>
<dbReference type="RefSeq" id="WP_145030411.1">
    <property type="nucleotide sequence ID" value="NZ_CP036271.1"/>
</dbReference>
<feature type="compositionally biased region" description="Low complexity" evidence="1">
    <location>
        <begin position="189"/>
        <end position="210"/>
    </location>
</feature>
<accession>A0A517SEL3</accession>
<sequence length="483" mass="49606">MSIRVTCEKCGVVLKVKEELAGTKGKCPACKGTLNVPTLEEAARAAGAPLGASETAAAAGAGDTGALKIPTKTKAAPKAPAAEAAPPPPPETNGSKVKPAPTDDLSEPTPRPKAAKPAPGDSPRPVTPEAEANDDADKPRSGKAAAEKAPAEKPQSAGKPKLRMSETDAEDGPQPEPPAENESKKPAAEAKPAAPAEAVPPAEAAPPAGKDAAKSGDGDFDLDSFLMEGPKPKALPPIPDDSAAKKGAAPRPGAGRRLSMSDDETNVSGPSETLPPPNKGRLSTAESAMAALSGASGTASSAKDLLAKASQEGRSRAAQMPKEERERFDYAGAFKSIGKQFGPHIAGTVILCAVLYFGMNYMLGSNVQLPPLARVSGKVTLKNQPLAGVVVNFTPIVVKDPAESSQKKGAPRGATGLTDEEGNFELMYMEGVRGAVIGQNRVWIDPFNPENYKKVPGAYTSAGTSGDIREVKEANSPMNIELK</sequence>
<gene>
    <name evidence="2" type="ORF">Pan44_25980</name>
</gene>
<dbReference type="KEGG" id="ccos:Pan44_25980"/>